<organism evidence="1 2">
    <name type="scientific">Gemmobacter aquaticus</name>
    <dbReference type="NCBI Taxonomy" id="490185"/>
    <lineage>
        <taxon>Bacteria</taxon>
        <taxon>Pseudomonadati</taxon>
        <taxon>Pseudomonadota</taxon>
        <taxon>Alphaproteobacteria</taxon>
        <taxon>Rhodobacterales</taxon>
        <taxon>Paracoccaceae</taxon>
        <taxon>Gemmobacter</taxon>
    </lineage>
</organism>
<keyword evidence="2" id="KW-1185">Reference proteome</keyword>
<evidence type="ECO:0000313" key="1">
    <source>
        <dbReference type="EMBL" id="GGO25908.1"/>
    </source>
</evidence>
<dbReference type="Proteomes" id="UP000598196">
    <property type="component" value="Unassembled WGS sequence"/>
</dbReference>
<sequence length="85" mass="9323">MPKGAALFFSGKVERGLSAPSCLRQFIPEDIWEKKKGQARRLYWTWGLECRDLAAPEEVPGRCREYVGKGGGGQRPCAGLAGLGR</sequence>
<name>A0A917YIA3_9RHOB</name>
<proteinExistence type="predicted"/>
<gene>
    <name evidence="1" type="ORF">GCM10010991_06100</name>
</gene>
<dbReference type="EMBL" id="BMLP01000001">
    <property type="protein sequence ID" value="GGO25908.1"/>
    <property type="molecule type" value="Genomic_DNA"/>
</dbReference>
<accession>A0A917YIA3</accession>
<evidence type="ECO:0000313" key="2">
    <source>
        <dbReference type="Proteomes" id="UP000598196"/>
    </source>
</evidence>
<comment type="caution">
    <text evidence="1">The sequence shown here is derived from an EMBL/GenBank/DDBJ whole genome shotgun (WGS) entry which is preliminary data.</text>
</comment>
<reference evidence="1 2" key="1">
    <citation type="journal article" date="2014" name="Int. J. Syst. Evol. Microbiol.">
        <title>Complete genome sequence of Corynebacterium casei LMG S-19264T (=DSM 44701T), isolated from a smear-ripened cheese.</title>
        <authorList>
            <consortium name="US DOE Joint Genome Institute (JGI-PGF)"/>
            <person name="Walter F."/>
            <person name="Albersmeier A."/>
            <person name="Kalinowski J."/>
            <person name="Ruckert C."/>
        </authorList>
    </citation>
    <scope>NUCLEOTIDE SEQUENCE [LARGE SCALE GENOMIC DNA]</scope>
    <source>
        <strain evidence="1 2">CGMCC 1.7029</strain>
    </source>
</reference>
<protein>
    <submittedName>
        <fullName evidence="1">Uncharacterized protein</fullName>
    </submittedName>
</protein>
<dbReference type="AlphaFoldDB" id="A0A917YIA3"/>